<keyword evidence="3" id="KW-1185">Reference proteome</keyword>
<feature type="region of interest" description="Disordered" evidence="1">
    <location>
        <begin position="1"/>
        <end position="95"/>
    </location>
</feature>
<accession>A0ABW5CJ76</accession>
<evidence type="ECO:0000313" key="2">
    <source>
        <dbReference type="EMBL" id="MFD2236956.1"/>
    </source>
</evidence>
<reference evidence="3" key="1">
    <citation type="journal article" date="2019" name="Int. J. Syst. Evol. Microbiol.">
        <title>The Global Catalogue of Microorganisms (GCM) 10K type strain sequencing project: providing services to taxonomists for standard genome sequencing and annotation.</title>
        <authorList>
            <consortium name="The Broad Institute Genomics Platform"/>
            <consortium name="The Broad Institute Genome Sequencing Center for Infectious Disease"/>
            <person name="Wu L."/>
            <person name="Ma J."/>
        </authorList>
    </citation>
    <scope>NUCLEOTIDE SEQUENCE [LARGE SCALE GENOMIC DNA]</scope>
    <source>
        <strain evidence="3">ZS-35-S2</strain>
    </source>
</reference>
<gene>
    <name evidence="2" type="ORF">ACFSKQ_05680</name>
</gene>
<proteinExistence type="predicted"/>
<protein>
    <submittedName>
        <fullName evidence="2">Uncharacterized protein</fullName>
    </submittedName>
</protein>
<feature type="compositionally biased region" description="Low complexity" evidence="1">
    <location>
        <begin position="35"/>
        <end position="44"/>
    </location>
</feature>
<organism evidence="2 3">
    <name type="scientific">Aureimonas populi</name>
    <dbReference type="NCBI Taxonomy" id="1701758"/>
    <lineage>
        <taxon>Bacteria</taxon>
        <taxon>Pseudomonadati</taxon>
        <taxon>Pseudomonadota</taxon>
        <taxon>Alphaproteobacteria</taxon>
        <taxon>Hyphomicrobiales</taxon>
        <taxon>Aurantimonadaceae</taxon>
        <taxon>Aureimonas</taxon>
    </lineage>
</organism>
<evidence type="ECO:0000313" key="3">
    <source>
        <dbReference type="Proteomes" id="UP001597371"/>
    </source>
</evidence>
<feature type="compositionally biased region" description="Basic and acidic residues" evidence="1">
    <location>
        <begin position="7"/>
        <end position="34"/>
    </location>
</feature>
<dbReference type="EMBL" id="JBHUIJ010000005">
    <property type="protein sequence ID" value="MFD2236956.1"/>
    <property type="molecule type" value="Genomic_DNA"/>
</dbReference>
<dbReference type="Proteomes" id="UP001597371">
    <property type="component" value="Unassembled WGS sequence"/>
</dbReference>
<feature type="compositionally biased region" description="Basic and acidic residues" evidence="1">
    <location>
        <begin position="45"/>
        <end position="59"/>
    </location>
</feature>
<evidence type="ECO:0000256" key="1">
    <source>
        <dbReference type="SAM" id="MobiDB-lite"/>
    </source>
</evidence>
<comment type="caution">
    <text evidence="2">The sequence shown here is derived from an EMBL/GenBank/DDBJ whole genome shotgun (WGS) entry which is preliminary data.</text>
</comment>
<dbReference type="RefSeq" id="WP_209739502.1">
    <property type="nucleotide sequence ID" value="NZ_CP072611.1"/>
</dbReference>
<sequence>MASNLDKTIREQQARDVTETVAPDETRERARAGDSDAASSAARKAAMDHPIADPAKGQDDVLSANEASAGHDGDRRPHGHQKGPLVGRGRSILGR</sequence>
<name>A0ABW5CJ76_9HYPH</name>